<dbReference type="HOGENOM" id="CLU_116754_0_0_11"/>
<dbReference type="eggNOG" id="COG1846">
    <property type="taxonomic scope" value="Bacteria"/>
</dbReference>
<reference evidence="2" key="1">
    <citation type="submission" date="2008-02" db="EMBL/GenBank/DDBJ databases">
        <authorList>
            <consortium name="The Broad Institute Genome Sequencing Platform"/>
            <person name="Fischbach M."/>
            <person name="Ward D."/>
            <person name="Young S."/>
            <person name="Jaffe D."/>
            <person name="Gnerre S."/>
            <person name="Berlin A."/>
            <person name="Heiman D."/>
            <person name="Hepburn T."/>
            <person name="Sykes S."/>
            <person name="Alvarado L."/>
            <person name="Kodira C.D."/>
            <person name="Straight P."/>
            <person name="Clardy J."/>
            <person name="Hung D."/>
            <person name="Kolter R."/>
            <person name="Mekalanos J."/>
            <person name="Walker S."/>
            <person name="Walsh C.T."/>
            <person name="Lander E."/>
            <person name="Galagan J."/>
            <person name="Nusbaum C."/>
            <person name="Birren B."/>
        </authorList>
    </citation>
    <scope>NUCLEOTIDE SEQUENCE [LARGE SCALE GENOMIC DNA]</scope>
    <source>
        <strain evidence="2">ATCC 25486 / DSM 40338 / CBS 914.69 / JCM 4507 / NBRC 13074 / NRRL 2958 / 5647</strain>
    </source>
</reference>
<dbReference type="Gene3D" id="1.10.10.10">
    <property type="entry name" value="Winged helix-like DNA-binding domain superfamily/Winged helix DNA-binding domain"/>
    <property type="match status" value="1"/>
</dbReference>
<dbReference type="InterPro" id="IPR036390">
    <property type="entry name" value="WH_DNA-bd_sf"/>
</dbReference>
<dbReference type="AlphaFoldDB" id="B5HHR2"/>
<reference evidence="2" key="2">
    <citation type="submission" date="2009-10" db="EMBL/GenBank/DDBJ databases">
        <title>The genome sequence of Streptomyces pristinaespiralis strain ATCC 25486.</title>
        <authorList>
            <consortium name="The Broad Institute Genome Sequencing Platform"/>
            <consortium name="Broad Institute Microbial Sequencing Center"/>
            <person name="Fischbach M."/>
            <person name="Godfrey P."/>
            <person name="Ward D."/>
            <person name="Young S."/>
            <person name="Zeng Q."/>
            <person name="Koehrsen M."/>
            <person name="Alvarado L."/>
            <person name="Berlin A.M."/>
            <person name="Bochicchio J."/>
            <person name="Borenstein D."/>
            <person name="Chapman S.B."/>
            <person name="Chen Z."/>
            <person name="Engels R."/>
            <person name="Freedman E."/>
            <person name="Gellesch M."/>
            <person name="Goldberg J."/>
            <person name="Griggs A."/>
            <person name="Gujja S."/>
            <person name="Heilman E.R."/>
            <person name="Heiman D.I."/>
            <person name="Hepburn T.A."/>
            <person name="Howarth C."/>
            <person name="Jen D."/>
            <person name="Larson L."/>
            <person name="Lewis B."/>
            <person name="Mehta T."/>
            <person name="Park D."/>
            <person name="Pearson M."/>
            <person name="Richards J."/>
            <person name="Roberts A."/>
            <person name="Saif S."/>
            <person name="Shea T.D."/>
            <person name="Shenoy N."/>
            <person name="Sisk P."/>
            <person name="Stolte C."/>
            <person name="Sykes S.N."/>
            <person name="Thomson T."/>
            <person name="Walk T."/>
            <person name="White J."/>
            <person name="Yandava C."/>
            <person name="Straight P."/>
            <person name="Clardy J."/>
            <person name="Hung D."/>
            <person name="Kolter R."/>
            <person name="Mekalanos J."/>
            <person name="Walker S."/>
            <person name="Walsh C.T."/>
            <person name="Wieland-Brown L.C."/>
            <person name="Haas B."/>
            <person name="Nusbaum C."/>
            <person name="Birren B."/>
        </authorList>
    </citation>
    <scope>NUCLEOTIDE SEQUENCE [LARGE SCALE GENOMIC DNA]</scope>
    <source>
        <strain evidence="2">ATCC 25486 / DSM 40338 / CBS 914.69 / JCM 4507 / NBRC 13074 / NRRL 2958 / 5647</strain>
    </source>
</reference>
<protein>
    <recommendedName>
        <fullName evidence="3">MarR family transcriptional regulator</fullName>
    </recommendedName>
</protein>
<dbReference type="EMBL" id="CM000950">
    <property type="protein sequence ID" value="EDY66373.1"/>
    <property type="molecule type" value="Genomic_DNA"/>
</dbReference>
<accession>B5HHR2</accession>
<keyword evidence="2" id="KW-1185">Reference proteome</keyword>
<dbReference type="SUPFAM" id="SSF46785">
    <property type="entry name" value="Winged helix' DNA-binding domain"/>
    <property type="match status" value="1"/>
</dbReference>
<dbReference type="InterPro" id="IPR036388">
    <property type="entry name" value="WH-like_DNA-bd_sf"/>
</dbReference>
<dbReference type="Proteomes" id="UP000002805">
    <property type="component" value="Chromosome"/>
</dbReference>
<sequence length="161" mass="17916">MTVHRRCVNVSLKEYAREELAAQPIGAWSGEAYRHVVGALRAQLAVEDLTQPHWWTLNHVAGEPGRWTRAALTERLAKYEDLGIDFADVFDDLVARGWLTEDAGVMTVTEEGEAGRVRARDRNARVHRQTHEGITTADFVTTINVLRRMVANLGGDGDLPG</sequence>
<evidence type="ECO:0000313" key="1">
    <source>
        <dbReference type="EMBL" id="EDY66373.1"/>
    </source>
</evidence>
<gene>
    <name evidence="1" type="ORF">SSDG_04738</name>
</gene>
<evidence type="ECO:0000313" key="2">
    <source>
        <dbReference type="Proteomes" id="UP000002805"/>
    </source>
</evidence>
<evidence type="ECO:0008006" key="3">
    <source>
        <dbReference type="Google" id="ProtNLM"/>
    </source>
</evidence>
<name>B5HHR2_STRE2</name>
<proteinExistence type="predicted"/>
<organism evidence="1 2">
    <name type="scientific">Streptomyces pristinaespiralis (strain ATCC 25486 / DSM 40338 / CBS 914.69 / JCM 4507 / KCC S-0507 / NBRC 13074 / NRRL 2958 / 5647)</name>
    <dbReference type="NCBI Taxonomy" id="457429"/>
    <lineage>
        <taxon>Bacteria</taxon>
        <taxon>Bacillati</taxon>
        <taxon>Actinomycetota</taxon>
        <taxon>Actinomycetes</taxon>
        <taxon>Kitasatosporales</taxon>
        <taxon>Streptomycetaceae</taxon>
        <taxon>Streptomyces</taxon>
    </lineage>
</organism>